<dbReference type="PANTHER" id="PTHR48081:SF30">
    <property type="entry name" value="ACETYL-HYDROLASE LIPR-RELATED"/>
    <property type="match status" value="1"/>
</dbReference>
<accession>A0ABX5SXU3</accession>
<dbReference type="InterPro" id="IPR029058">
    <property type="entry name" value="AB_hydrolase_fold"/>
</dbReference>
<dbReference type="GO" id="GO:0016787">
    <property type="term" value="F:hydrolase activity"/>
    <property type="evidence" value="ECO:0007669"/>
    <property type="project" value="UniProtKB-KW"/>
</dbReference>
<evidence type="ECO:0000256" key="1">
    <source>
        <dbReference type="ARBA" id="ARBA00010515"/>
    </source>
</evidence>
<dbReference type="Gene3D" id="3.40.50.1820">
    <property type="entry name" value="alpha/beta hydrolase"/>
    <property type="match status" value="1"/>
</dbReference>
<sequence length="300" mass="30653">MTEQQRIALDEMLRSLPLDLGGDVAEQRQLFAHMMESIPLAGDVVTGSGRLGGVPVVTVGIEGVRPRGTILYFHGGAYTIGAAELSAGLASELARRSRTRVVSVEYALAPESPHPAAVEDAVAAYRGLLDSGVPGHDIVLAGESAGGGLAVAAAMAIRAAGMPGPAAIYAASPWVDLTLSGRSAAAKAAADPSVTAEGLMRRARDYAGEADLRDPLISPLFGDLTGLPPLLVQVGGNEVLLDDATRLAAHAAAQDVSVRLEVTPGVPHVFVGFAAMLDEADVALGNAGNFIRAALDTQPG</sequence>
<proteinExistence type="inferred from homology"/>
<reference evidence="4 5" key="1">
    <citation type="submission" date="2019-03" db="EMBL/GenBank/DDBJ databases">
        <authorList>
            <person name="Dong K."/>
        </authorList>
    </citation>
    <scope>NUCLEOTIDE SEQUENCE [LARGE SCALE GENOMIC DNA]</scope>
    <source>
        <strain evidence="5">dk512</strain>
    </source>
</reference>
<evidence type="ECO:0000259" key="3">
    <source>
        <dbReference type="Pfam" id="PF07859"/>
    </source>
</evidence>
<keyword evidence="5" id="KW-1185">Reference proteome</keyword>
<dbReference type="EMBL" id="CP038266">
    <property type="protein sequence ID" value="QBR89923.1"/>
    <property type="molecule type" value="Genomic_DNA"/>
</dbReference>
<dbReference type="InterPro" id="IPR050300">
    <property type="entry name" value="GDXG_lipolytic_enzyme"/>
</dbReference>
<gene>
    <name evidence="4" type="ORF">E4K62_15265</name>
</gene>
<dbReference type="InterPro" id="IPR013094">
    <property type="entry name" value="AB_hydrolase_3"/>
</dbReference>
<name>A0ABX5SXU3_9MICO</name>
<dbReference type="SUPFAM" id="SSF53474">
    <property type="entry name" value="alpha/beta-Hydrolases"/>
    <property type="match status" value="1"/>
</dbReference>
<dbReference type="Proteomes" id="UP000295748">
    <property type="component" value="Chromosome"/>
</dbReference>
<feature type="domain" description="Alpha/beta hydrolase fold-3" evidence="3">
    <location>
        <begin position="70"/>
        <end position="271"/>
    </location>
</feature>
<evidence type="ECO:0000313" key="5">
    <source>
        <dbReference type="Proteomes" id="UP000295748"/>
    </source>
</evidence>
<dbReference type="PANTHER" id="PTHR48081">
    <property type="entry name" value="AB HYDROLASE SUPERFAMILY PROTEIN C4A8.06C"/>
    <property type="match status" value="1"/>
</dbReference>
<dbReference type="RefSeq" id="WP_135068912.1">
    <property type="nucleotide sequence ID" value="NZ_CP038266.1"/>
</dbReference>
<dbReference type="Pfam" id="PF07859">
    <property type="entry name" value="Abhydrolase_3"/>
    <property type="match status" value="1"/>
</dbReference>
<protein>
    <submittedName>
        <fullName evidence="4">Steryl acetyl hydrolase</fullName>
    </submittedName>
</protein>
<evidence type="ECO:0000313" key="4">
    <source>
        <dbReference type="EMBL" id="QBR89923.1"/>
    </source>
</evidence>
<evidence type="ECO:0000256" key="2">
    <source>
        <dbReference type="ARBA" id="ARBA00022801"/>
    </source>
</evidence>
<comment type="similarity">
    <text evidence="1">Belongs to the 'GDXG' lipolytic enzyme family.</text>
</comment>
<organism evidence="4 5">
    <name type="scientific">Microbacterium wangchenii</name>
    <dbReference type="NCBI Taxonomy" id="2541726"/>
    <lineage>
        <taxon>Bacteria</taxon>
        <taxon>Bacillati</taxon>
        <taxon>Actinomycetota</taxon>
        <taxon>Actinomycetes</taxon>
        <taxon>Micrococcales</taxon>
        <taxon>Microbacteriaceae</taxon>
        <taxon>Microbacterium</taxon>
    </lineage>
</organism>
<keyword evidence="2 4" id="KW-0378">Hydrolase</keyword>